<gene>
    <name evidence="1" type="ORF">RM190_04865</name>
</gene>
<protein>
    <recommendedName>
        <fullName evidence="3">Phage protein</fullName>
    </recommendedName>
</protein>
<dbReference type="EMBL" id="JAVRQI010000003">
    <property type="protein sequence ID" value="MDT1061180.1"/>
    <property type="molecule type" value="Genomic_DNA"/>
</dbReference>
<sequence length="163" mass="18262">MMLAPFDHAMNASEEKWGVNRLPELVSVDMAEKWGSAMAKLNAAISEGNPEEIKARVGVCIRGLAAMEAEAIAHGHKPKPAEVWEYEYEGRVFAVMREGKDHKTLGDHFKGRRIYTMREVAIALNHLDKNLFAAVKDQFPDSNLVGIKKAPPVEFPEFEEVPF</sequence>
<reference evidence="2" key="1">
    <citation type="submission" date="2023-07" db="EMBL/GenBank/DDBJ databases">
        <title>Characterization of two Paracoccaceae strains isolated from Phycosphere and proposal of Xinfangfangia lacusdiani sp. nov.</title>
        <authorList>
            <person name="Deng Y."/>
            <person name="Zhang Y.Q."/>
        </authorList>
    </citation>
    <scope>NUCLEOTIDE SEQUENCE [LARGE SCALE GENOMIC DNA]</scope>
    <source>
        <strain evidence="2">CPCC 101403</strain>
    </source>
</reference>
<keyword evidence="2" id="KW-1185">Reference proteome</keyword>
<dbReference type="RefSeq" id="WP_311758284.1">
    <property type="nucleotide sequence ID" value="NZ_JAVRQI010000003.1"/>
</dbReference>
<organism evidence="1 2">
    <name type="scientific">Paracoccus broussonetiae</name>
    <dbReference type="NCBI Taxonomy" id="3075834"/>
    <lineage>
        <taxon>Bacteria</taxon>
        <taxon>Pseudomonadati</taxon>
        <taxon>Pseudomonadota</taxon>
        <taxon>Alphaproteobacteria</taxon>
        <taxon>Rhodobacterales</taxon>
        <taxon>Paracoccaceae</taxon>
        <taxon>Paracoccus</taxon>
    </lineage>
</organism>
<proteinExistence type="predicted"/>
<name>A0ABU3EAL8_9RHOB</name>
<comment type="caution">
    <text evidence="1">The sequence shown here is derived from an EMBL/GenBank/DDBJ whole genome shotgun (WGS) entry which is preliminary data.</text>
</comment>
<evidence type="ECO:0008006" key="3">
    <source>
        <dbReference type="Google" id="ProtNLM"/>
    </source>
</evidence>
<dbReference type="Proteomes" id="UP001251085">
    <property type="component" value="Unassembled WGS sequence"/>
</dbReference>
<evidence type="ECO:0000313" key="2">
    <source>
        <dbReference type="Proteomes" id="UP001251085"/>
    </source>
</evidence>
<accession>A0ABU3EAL8</accession>
<evidence type="ECO:0000313" key="1">
    <source>
        <dbReference type="EMBL" id="MDT1061180.1"/>
    </source>
</evidence>